<gene>
    <name evidence="2" type="ordered locus">Saro_1215</name>
</gene>
<evidence type="ECO:0000313" key="2">
    <source>
        <dbReference type="EMBL" id="ABD25660.1"/>
    </source>
</evidence>
<dbReference type="EMBL" id="CP000248">
    <property type="protein sequence ID" value="ABD25660.1"/>
    <property type="molecule type" value="Genomic_DNA"/>
</dbReference>
<keyword evidence="3" id="KW-1185">Reference proteome</keyword>
<protein>
    <submittedName>
        <fullName evidence="2">Uncharacterized protein</fullName>
    </submittedName>
</protein>
<reference evidence="3" key="1">
    <citation type="submission" date="2006-01" db="EMBL/GenBank/DDBJ databases">
        <title>Complete sequence of Novosphingobium aromaticivorans DSM 12444.</title>
        <authorList>
            <consortium name="US DOE Joint Genome Institute"/>
            <person name="Copeland A."/>
            <person name="Lucas S."/>
            <person name="Lapidus A."/>
            <person name="Barry K."/>
            <person name="Detter J.C."/>
            <person name="Glavina T."/>
            <person name="Hammon N."/>
            <person name="Israni S."/>
            <person name="Pitluck S."/>
            <person name="Chain P."/>
            <person name="Malfatti S."/>
            <person name="Shin M."/>
            <person name="Vergez L."/>
            <person name="Schmutz J."/>
            <person name="Larimer F."/>
            <person name="Land M."/>
            <person name="Kyrpides N."/>
            <person name="Ivanova N."/>
            <person name="Fredrickson J."/>
            <person name="Balkwill D."/>
            <person name="Romine M.F."/>
            <person name="Richardson P."/>
        </authorList>
    </citation>
    <scope>NUCLEOTIDE SEQUENCE [LARGE SCALE GENOMIC DNA]</scope>
    <source>
        <strain evidence="3">ATCC 700278 / DSM 12444 / CCUG 56034 / CIP 105152 / NBRC 16084 / F199</strain>
    </source>
</reference>
<dbReference type="KEGG" id="nar:Saro_1215"/>
<keyword evidence="1" id="KW-0732">Signal</keyword>
<evidence type="ECO:0000256" key="1">
    <source>
        <dbReference type="SAM" id="SignalP"/>
    </source>
</evidence>
<dbReference type="Proteomes" id="UP000009134">
    <property type="component" value="Chromosome"/>
</dbReference>
<feature type="signal peptide" evidence="1">
    <location>
        <begin position="1"/>
        <end position="37"/>
    </location>
</feature>
<proteinExistence type="predicted"/>
<accession>Q2G913</accession>
<dbReference type="STRING" id="279238.Saro_1215"/>
<dbReference type="HOGENOM" id="CLU_1711359_0_0_5"/>
<name>Q2G913_NOVAD</name>
<feature type="chain" id="PRO_5004208104" evidence="1">
    <location>
        <begin position="38"/>
        <end position="153"/>
    </location>
</feature>
<organism evidence="2 3">
    <name type="scientific">Novosphingobium aromaticivorans (strain ATCC 700278 / DSM 12444 / CCUG 56034 / CIP 105152 / NBRC 16084 / F199)</name>
    <dbReference type="NCBI Taxonomy" id="279238"/>
    <lineage>
        <taxon>Bacteria</taxon>
        <taxon>Pseudomonadati</taxon>
        <taxon>Pseudomonadota</taxon>
        <taxon>Alphaproteobacteria</taxon>
        <taxon>Sphingomonadales</taxon>
        <taxon>Sphingomonadaceae</taxon>
        <taxon>Novosphingobium</taxon>
    </lineage>
</organism>
<evidence type="ECO:0000313" key="3">
    <source>
        <dbReference type="Proteomes" id="UP000009134"/>
    </source>
</evidence>
<dbReference type="AlphaFoldDB" id="Q2G913"/>
<sequence length="153" mass="15592">MPKGGAMNRTYCMSRRLVAARIVGAFGLLASAPPTLAATSGSTTTTIDAQASVLVADPVGAGLSFDLVNDAISAVFLSGDSGDSVSLLLSGGKDGEQTAPRDDRAQRLQSGVVVMASGVYRIDLLTPVAGGRPIRLRSPLPGSGSILFLAQFN</sequence>